<organism evidence="1 2">
    <name type="scientific">Methylocella tundrae</name>
    <dbReference type="NCBI Taxonomy" id="227605"/>
    <lineage>
        <taxon>Bacteria</taxon>
        <taxon>Pseudomonadati</taxon>
        <taxon>Pseudomonadota</taxon>
        <taxon>Alphaproteobacteria</taxon>
        <taxon>Hyphomicrobiales</taxon>
        <taxon>Beijerinckiaceae</taxon>
        <taxon>Methylocella</taxon>
    </lineage>
</organism>
<name>A0A4U8Z4X6_METTU</name>
<accession>A0A4U8Z4X6</accession>
<gene>
    <name evidence="1" type="ORF">MTUNDRAET4_3638</name>
</gene>
<dbReference type="KEGG" id="mtun:MTUNDRAET4_3638"/>
<reference evidence="1 2" key="1">
    <citation type="submission" date="2019-03" db="EMBL/GenBank/DDBJ databases">
        <authorList>
            <person name="Kox A.R. M."/>
        </authorList>
    </citation>
    <scope>NUCLEOTIDE SEQUENCE [LARGE SCALE GENOMIC DNA]</scope>
    <source>
        <strain evidence="1">MTUNDRAET4 annotated genome</strain>
    </source>
</reference>
<dbReference type="EMBL" id="LR536450">
    <property type="protein sequence ID" value="VFU10525.1"/>
    <property type="molecule type" value="Genomic_DNA"/>
</dbReference>
<evidence type="ECO:0000313" key="2">
    <source>
        <dbReference type="Proteomes" id="UP000294360"/>
    </source>
</evidence>
<protein>
    <submittedName>
        <fullName evidence="1">Uncharacterized protein</fullName>
    </submittedName>
</protein>
<evidence type="ECO:0000313" key="1">
    <source>
        <dbReference type="EMBL" id="VFU10525.1"/>
    </source>
</evidence>
<sequence length="206" mass="22246">MRLHLRDQVADCAIPAAEEGGVFFPEGLQAPVGADQRANGRRRDRLSMNGLAKERQAVLLRQHRGAPAEVNPGQKLQKAGWRVLAARHEHRNHRKPVIAHLPHQSELTLILLGVANPVGTDEDGDSIGLSNRVFERRDPAKTRAKLTAVKEGTEALGAQPAVQLRRGGSVAAGIAQENIVAALTRHPAALSGQADVEPQRTRQSNV</sequence>
<dbReference type="Proteomes" id="UP000294360">
    <property type="component" value="Chromosome"/>
</dbReference>
<proteinExistence type="predicted"/>
<dbReference type="AlphaFoldDB" id="A0A4U8Z4X6"/>